<feature type="binding site" evidence="2">
    <location>
        <position position="142"/>
    </location>
    <ligand>
        <name>Mn(2+)</name>
        <dbReference type="ChEBI" id="CHEBI:29035"/>
        <label>2</label>
    </ligand>
</feature>
<reference evidence="3" key="1">
    <citation type="journal article" date="2020" name="Stud. Mycol.">
        <title>101 Dothideomycetes genomes: a test case for predicting lifestyles and emergence of pathogens.</title>
        <authorList>
            <person name="Haridas S."/>
            <person name="Albert R."/>
            <person name="Binder M."/>
            <person name="Bloem J."/>
            <person name="Labutti K."/>
            <person name="Salamov A."/>
            <person name="Andreopoulos B."/>
            <person name="Baker S."/>
            <person name="Barry K."/>
            <person name="Bills G."/>
            <person name="Bluhm B."/>
            <person name="Cannon C."/>
            <person name="Castanera R."/>
            <person name="Culley D."/>
            <person name="Daum C."/>
            <person name="Ezra D."/>
            <person name="Gonzalez J."/>
            <person name="Henrissat B."/>
            <person name="Kuo A."/>
            <person name="Liang C."/>
            <person name="Lipzen A."/>
            <person name="Lutzoni F."/>
            <person name="Magnuson J."/>
            <person name="Mondo S."/>
            <person name="Nolan M."/>
            <person name="Ohm R."/>
            <person name="Pangilinan J."/>
            <person name="Park H.-J."/>
            <person name="Ramirez L."/>
            <person name="Alfaro M."/>
            <person name="Sun H."/>
            <person name="Tritt A."/>
            <person name="Yoshinaga Y."/>
            <person name="Zwiers L.-H."/>
            <person name="Turgeon B."/>
            <person name="Goodwin S."/>
            <person name="Spatafora J."/>
            <person name="Crous P."/>
            <person name="Grigoriev I."/>
        </authorList>
    </citation>
    <scope>NUCLEOTIDE SEQUENCE</scope>
    <source>
        <strain evidence="3">CBS 207.26</strain>
    </source>
</reference>
<evidence type="ECO:0000256" key="1">
    <source>
        <dbReference type="ARBA" id="ARBA00006247"/>
    </source>
</evidence>
<dbReference type="InterPro" id="IPR002933">
    <property type="entry name" value="Peptidase_M20"/>
</dbReference>
<dbReference type="EMBL" id="ML994652">
    <property type="protein sequence ID" value="KAF2181559.1"/>
    <property type="molecule type" value="Genomic_DNA"/>
</dbReference>
<keyword evidence="3" id="KW-0378">Hydrolase</keyword>
<dbReference type="PIRSF" id="PIRSF005962">
    <property type="entry name" value="Pept_M20D_amidohydro"/>
    <property type="match status" value="1"/>
</dbReference>
<dbReference type="Gene3D" id="3.40.630.10">
    <property type="entry name" value="Zn peptidases"/>
    <property type="match status" value="1"/>
</dbReference>
<evidence type="ECO:0000256" key="2">
    <source>
        <dbReference type="PIRSR" id="PIRSR005962-1"/>
    </source>
</evidence>
<dbReference type="InterPro" id="IPR017439">
    <property type="entry name" value="Amidohydrolase"/>
</dbReference>
<dbReference type="Proteomes" id="UP000800200">
    <property type="component" value="Unassembled WGS sequence"/>
</dbReference>
<feature type="binding site" evidence="2">
    <location>
        <position position="203"/>
    </location>
    <ligand>
        <name>Mn(2+)</name>
        <dbReference type="ChEBI" id="CHEBI:29035"/>
        <label>2</label>
    </ligand>
</feature>
<dbReference type="Gene3D" id="3.30.70.360">
    <property type="match status" value="1"/>
</dbReference>
<dbReference type="SUPFAM" id="SSF55031">
    <property type="entry name" value="Bacterial exopeptidase dimerisation domain"/>
    <property type="match status" value="1"/>
</dbReference>
<proteinExistence type="inferred from homology"/>
<dbReference type="SUPFAM" id="SSF53187">
    <property type="entry name" value="Zn-dependent exopeptidases"/>
    <property type="match status" value="1"/>
</dbReference>
<dbReference type="InterPro" id="IPR036264">
    <property type="entry name" value="Bact_exopeptidase_dim_dom"/>
</dbReference>
<organism evidence="3 4">
    <name type="scientific">Zopfia rhizophila CBS 207.26</name>
    <dbReference type="NCBI Taxonomy" id="1314779"/>
    <lineage>
        <taxon>Eukaryota</taxon>
        <taxon>Fungi</taxon>
        <taxon>Dikarya</taxon>
        <taxon>Ascomycota</taxon>
        <taxon>Pezizomycotina</taxon>
        <taxon>Dothideomycetes</taxon>
        <taxon>Dothideomycetes incertae sedis</taxon>
        <taxon>Zopfiaceae</taxon>
        <taxon>Zopfia</taxon>
    </lineage>
</organism>
<evidence type="ECO:0000313" key="3">
    <source>
        <dbReference type="EMBL" id="KAF2181559.1"/>
    </source>
</evidence>
<sequence length="433" mass="46839">MNLLDAFSIQRPLPNGESALITTSNLSSLALAEIVQEFQPNLTEYEDFYRHVHQNPELSGEESETASVVALHLRKLGFHVHTNIGGYGIAGVLQNGPGKTVLIRAELDALPILEQTGLPYKSNKRMIDRYGNERPVMHACGHDMNMAALLGAAALLKASEKRWTGTLIALFQPDEEETGGAQAMVDDGLYSKIPIPDVMLGQHVVPLKAGQVAVKSGPVLAAADSVNARIIGGPCDSINPQFCVDPISLAMRIIPQLQRYIQIGIGMKEDATVACWGFHAGIPGNDYVAYVDFLLDVKTIKPHVRQVALKLVEKKIREECRAANTPIEPVVNISVRAPLTSNDPAVTKTVRDVFHSYFGQDVVEMKVNKSCEDFSILGAIHNVPYAYWNFGGSANTEGEIATNHSPFFAPMIHPTLGAGIDAMALAVLASLAS</sequence>
<keyword evidence="2" id="KW-0464">Manganese</keyword>
<feature type="binding site" evidence="2">
    <location>
        <position position="404"/>
    </location>
    <ligand>
        <name>Mn(2+)</name>
        <dbReference type="ChEBI" id="CHEBI:29035"/>
        <label>2</label>
    </ligand>
</feature>
<dbReference type="GO" id="GO:0004180">
    <property type="term" value="F:carboxypeptidase activity"/>
    <property type="evidence" value="ECO:0007669"/>
    <property type="project" value="UniProtKB-KW"/>
</dbReference>
<dbReference type="PANTHER" id="PTHR11014:SF63">
    <property type="entry name" value="METALLOPEPTIDASE, PUTATIVE (AFU_ORTHOLOGUE AFUA_6G09600)-RELATED"/>
    <property type="match status" value="1"/>
</dbReference>
<keyword evidence="3" id="KW-0121">Carboxypeptidase</keyword>
<feature type="binding site" evidence="2">
    <location>
        <position position="140"/>
    </location>
    <ligand>
        <name>Mn(2+)</name>
        <dbReference type="ChEBI" id="CHEBI:29035"/>
        <label>2</label>
    </ligand>
</feature>
<comment type="cofactor">
    <cofactor evidence="2">
        <name>Mn(2+)</name>
        <dbReference type="ChEBI" id="CHEBI:29035"/>
    </cofactor>
    <text evidence="2">The Mn(2+) ion enhances activity.</text>
</comment>
<keyword evidence="3" id="KW-0645">Protease</keyword>
<dbReference type="PANTHER" id="PTHR11014">
    <property type="entry name" value="PEPTIDASE M20 FAMILY MEMBER"/>
    <property type="match status" value="1"/>
</dbReference>
<name>A0A6A6DTL7_9PEZI</name>
<dbReference type="Pfam" id="PF01546">
    <property type="entry name" value="Peptidase_M20"/>
    <property type="match status" value="1"/>
</dbReference>
<evidence type="ECO:0000313" key="4">
    <source>
        <dbReference type="Proteomes" id="UP000800200"/>
    </source>
</evidence>
<dbReference type="NCBIfam" id="TIGR01891">
    <property type="entry name" value="amidohydrolases"/>
    <property type="match status" value="1"/>
</dbReference>
<gene>
    <name evidence="3" type="ORF">K469DRAFT_671312</name>
</gene>
<keyword evidence="2" id="KW-0479">Metal-binding</keyword>
<protein>
    <submittedName>
        <fullName evidence="3">Metal-dependent amidase/aminoacylase/carboxypeptidase</fullName>
    </submittedName>
</protein>
<dbReference type="OrthoDB" id="6119954at2759"/>
<feature type="binding site" evidence="2">
    <location>
        <position position="176"/>
    </location>
    <ligand>
        <name>Mn(2+)</name>
        <dbReference type="ChEBI" id="CHEBI:29035"/>
        <label>2</label>
    </ligand>
</feature>
<accession>A0A6A6DTL7</accession>
<dbReference type="AlphaFoldDB" id="A0A6A6DTL7"/>
<keyword evidence="4" id="KW-1185">Reference proteome</keyword>
<dbReference type="GO" id="GO:0046872">
    <property type="term" value="F:metal ion binding"/>
    <property type="evidence" value="ECO:0007669"/>
    <property type="project" value="UniProtKB-KW"/>
</dbReference>
<comment type="similarity">
    <text evidence="1">Belongs to the peptidase M20A family.</text>
</comment>